<dbReference type="InterPro" id="IPR003018">
    <property type="entry name" value="GAF"/>
</dbReference>
<evidence type="ECO:0000256" key="3">
    <source>
        <dbReference type="ARBA" id="ARBA00023163"/>
    </source>
</evidence>
<dbReference type="InterPro" id="IPR029016">
    <property type="entry name" value="GAF-like_dom_sf"/>
</dbReference>
<dbReference type="PROSITE" id="PS50043">
    <property type="entry name" value="HTH_LUXR_2"/>
    <property type="match status" value="1"/>
</dbReference>
<dbReference type="CDD" id="cd06170">
    <property type="entry name" value="LuxR_C_like"/>
    <property type="match status" value="1"/>
</dbReference>
<keyword evidence="2 5" id="KW-0238">DNA-binding</keyword>
<proteinExistence type="predicted"/>
<dbReference type="InterPro" id="IPR039420">
    <property type="entry name" value="WalR-like"/>
</dbReference>
<evidence type="ECO:0000313" key="6">
    <source>
        <dbReference type="Proteomes" id="UP000595374"/>
    </source>
</evidence>
<dbReference type="GO" id="GO:0006355">
    <property type="term" value="P:regulation of DNA-templated transcription"/>
    <property type="evidence" value="ECO:0007669"/>
    <property type="project" value="InterPro"/>
</dbReference>
<keyword evidence="3" id="KW-0804">Transcription</keyword>
<gene>
    <name evidence="5" type="ORF">I6H47_07945</name>
</gene>
<dbReference type="SUPFAM" id="SSF46894">
    <property type="entry name" value="C-terminal effector domain of the bipartite response regulators"/>
    <property type="match status" value="1"/>
</dbReference>
<dbReference type="Pfam" id="PF00196">
    <property type="entry name" value="GerE"/>
    <property type="match status" value="1"/>
</dbReference>
<dbReference type="PRINTS" id="PR00038">
    <property type="entry name" value="HTHLUXR"/>
</dbReference>
<dbReference type="AlphaFoldDB" id="A0A7T4A1Z0"/>
<reference evidence="5 6" key="1">
    <citation type="submission" date="2020-12" db="EMBL/GenBank/DDBJ databases">
        <title>FDA dAtabase for Regulatory Grade micrObial Sequences (FDA-ARGOS): Supporting development and validation of Infectious Disease Dx tests.</title>
        <authorList>
            <person name="Sproer C."/>
            <person name="Gronow S."/>
            <person name="Severitt S."/>
            <person name="Schroder I."/>
            <person name="Tallon L."/>
            <person name="Sadzewicz L."/>
            <person name="Zhao X."/>
            <person name="Boylan J."/>
            <person name="Ott S."/>
            <person name="Bowen H."/>
            <person name="Vavikolanu K."/>
            <person name="Mehta A."/>
            <person name="Aluvathingal J."/>
            <person name="Nadendla S."/>
            <person name="Lowell S."/>
            <person name="Myers T."/>
            <person name="Yan Y."/>
            <person name="Sichtig H."/>
        </authorList>
    </citation>
    <scope>NUCLEOTIDE SEQUENCE [LARGE SCALE GENOMIC DNA]</scope>
    <source>
        <strain evidence="5 6">FDAARGOS_990</strain>
    </source>
</reference>
<sequence>MNVMAKEARARRSESRRLFAEAVDSLHANGTGDVVFGGLVEEGAVTVEAVAGAGENGLASLIVSTGRGLGGRALTEGTPQLTRDYEIDPFITHHYDEVILGEGIQVLIAVPTLLGGEVTGMVYCGHRKAFTEAAPQTGDLVRRVRQLSVDLGRIGHGALRAEPAVPAAPAPAPYADLDASSREALRHTFAELRALRSDVSDEVTRERLTTIEARLADILSGHSPESAPTPAPAVTLAPRETDILSHVALGWSNARIAEALGLRESTVKSYLNTAMVKLSARSRHEAVSIARSAGALP</sequence>
<dbReference type="InterPro" id="IPR016032">
    <property type="entry name" value="Sig_transdc_resp-reg_C-effctor"/>
</dbReference>
<evidence type="ECO:0000256" key="1">
    <source>
        <dbReference type="ARBA" id="ARBA00023015"/>
    </source>
</evidence>
<dbReference type="Gene3D" id="1.10.10.10">
    <property type="entry name" value="Winged helix-like DNA-binding domain superfamily/Winged helix DNA-binding domain"/>
    <property type="match status" value="1"/>
</dbReference>
<dbReference type="Pfam" id="PF01590">
    <property type="entry name" value="GAF"/>
    <property type="match status" value="1"/>
</dbReference>
<accession>A0A7T4A1Z0</accession>
<dbReference type="Proteomes" id="UP000595374">
    <property type="component" value="Chromosome"/>
</dbReference>
<protein>
    <submittedName>
        <fullName evidence="5">DNA-binding response regulator</fullName>
    </submittedName>
</protein>
<name>A0A7T4A1Z0_9MICO</name>
<evidence type="ECO:0000256" key="2">
    <source>
        <dbReference type="ARBA" id="ARBA00023125"/>
    </source>
</evidence>
<evidence type="ECO:0000313" key="5">
    <source>
        <dbReference type="EMBL" id="QQB15826.1"/>
    </source>
</evidence>
<dbReference type="SUPFAM" id="SSF55781">
    <property type="entry name" value="GAF domain-like"/>
    <property type="match status" value="1"/>
</dbReference>
<evidence type="ECO:0000259" key="4">
    <source>
        <dbReference type="PROSITE" id="PS50043"/>
    </source>
</evidence>
<dbReference type="EMBL" id="CP065989">
    <property type="protein sequence ID" value="QQB15826.1"/>
    <property type="molecule type" value="Genomic_DNA"/>
</dbReference>
<dbReference type="PANTHER" id="PTHR43214">
    <property type="entry name" value="TWO-COMPONENT RESPONSE REGULATOR"/>
    <property type="match status" value="1"/>
</dbReference>
<dbReference type="RefSeq" id="WP_198500751.1">
    <property type="nucleotide sequence ID" value="NZ_CP065989.1"/>
</dbReference>
<dbReference type="InterPro" id="IPR000792">
    <property type="entry name" value="Tscrpt_reg_LuxR_C"/>
</dbReference>
<organism evidence="5 6">
    <name type="scientific">Brevibacterium casei</name>
    <dbReference type="NCBI Taxonomy" id="33889"/>
    <lineage>
        <taxon>Bacteria</taxon>
        <taxon>Bacillati</taxon>
        <taxon>Actinomycetota</taxon>
        <taxon>Actinomycetes</taxon>
        <taxon>Micrococcales</taxon>
        <taxon>Brevibacteriaceae</taxon>
        <taxon>Brevibacterium</taxon>
    </lineage>
</organism>
<dbReference type="GO" id="GO:0003677">
    <property type="term" value="F:DNA binding"/>
    <property type="evidence" value="ECO:0007669"/>
    <property type="project" value="UniProtKB-KW"/>
</dbReference>
<dbReference type="PANTHER" id="PTHR43214:SF42">
    <property type="entry name" value="TRANSCRIPTIONAL REGULATORY PROTEIN DESR"/>
    <property type="match status" value="1"/>
</dbReference>
<feature type="domain" description="HTH luxR-type" evidence="4">
    <location>
        <begin position="229"/>
        <end position="294"/>
    </location>
</feature>
<keyword evidence="1" id="KW-0805">Transcription regulation</keyword>
<dbReference type="Gene3D" id="3.30.450.40">
    <property type="match status" value="1"/>
</dbReference>
<dbReference type="SMART" id="SM00421">
    <property type="entry name" value="HTH_LUXR"/>
    <property type="match status" value="1"/>
</dbReference>
<dbReference type="InterPro" id="IPR036388">
    <property type="entry name" value="WH-like_DNA-bd_sf"/>
</dbReference>